<feature type="region of interest" description="Disordered" evidence="1">
    <location>
        <begin position="28"/>
        <end position="112"/>
    </location>
</feature>
<evidence type="ECO:0000256" key="1">
    <source>
        <dbReference type="SAM" id="MobiDB-lite"/>
    </source>
</evidence>
<feature type="compositionally biased region" description="Low complexity" evidence="1">
    <location>
        <begin position="146"/>
        <end position="168"/>
    </location>
</feature>
<keyword evidence="3" id="KW-1185">Reference proteome</keyword>
<feature type="region of interest" description="Disordered" evidence="1">
    <location>
        <begin position="124"/>
        <end position="192"/>
    </location>
</feature>
<name>A0A017HCS5_9RHOB</name>
<reference evidence="2 3" key="1">
    <citation type="submission" date="2013-02" db="EMBL/GenBank/DDBJ databases">
        <authorList>
            <person name="Fiebig A."/>
            <person name="Goeker M."/>
            <person name="Klenk H.-P.P."/>
        </authorList>
    </citation>
    <scope>NUCLEOTIDE SEQUENCE [LARGE SCALE GENOMIC DNA]</scope>
    <source>
        <strain evidence="2 3">DSM 19309</strain>
    </source>
</reference>
<dbReference type="STRING" id="442562.Rumeso_04860"/>
<feature type="region of interest" description="Disordered" evidence="1">
    <location>
        <begin position="1"/>
        <end position="20"/>
    </location>
</feature>
<accession>A0A017HCS5</accession>
<proteinExistence type="predicted"/>
<sequence>MTSIPGPDGRSRTSPLASFEVPIRVCGAKARPSVGQRSPSDAIPTGAKGKSETSVPGSSGSASSGGAWKASVVGPRSTQGRSGRATRLCSAASSWSRRPPAKPSATTAGASMRVRALSKSVVSCSGTGWSRPAKARAASSDRLSMSPITATGSAPAASTASAPPSAATRIGARRSERARSSAVKSAPPTSVTGSRLWTMAPAFIHCPRSRWIAPKGSRKNLFLSTRC</sequence>
<dbReference type="EMBL" id="AOSK01000135">
    <property type="protein sequence ID" value="EYD72090.1"/>
    <property type="molecule type" value="Genomic_DNA"/>
</dbReference>
<organism evidence="2 3">
    <name type="scientific">Rubellimicrobium mesophilum DSM 19309</name>
    <dbReference type="NCBI Taxonomy" id="442562"/>
    <lineage>
        <taxon>Bacteria</taxon>
        <taxon>Pseudomonadati</taxon>
        <taxon>Pseudomonadota</taxon>
        <taxon>Alphaproteobacteria</taxon>
        <taxon>Rhodobacterales</taxon>
        <taxon>Roseobacteraceae</taxon>
        <taxon>Rubellimicrobium</taxon>
    </lineage>
</organism>
<comment type="caution">
    <text evidence="2">The sequence shown here is derived from an EMBL/GenBank/DDBJ whole genome shotgun (WGS) entry which is preliminary data.</text>
</comment>
<dbReference type="AlphaFoldDB" id="A0A017HCS5"/>
<evidence type="ECO:0000313" key="3">
    <source>
        <dbReference type="Proteomes" id="UP000019666"/>
    </source>
</evidence>
<dbReference type="HOGENOM" id="CLU_1218987_0_0_5"/>
<feature type="compositionally biased region" description="Low complexity" evidence="1">
    <location>
        <begin position="54"/>
        <end position="74"/>
    </location>
</feature>
<protein>
    <submittedName>
        <fullName evidence="2">Uncharacterized protein</fullName>
    </submittedName>
</protein>
<gene>
    <name evidence="2" type="ORF">Rumeso_04860</name>
</gene>
<dbReference type="Proteomes" id="UP000019666">
    <property type="component" value="Unassembled WGS sequence"/>
</dbReference>
<evidence type="ECO:0000313" key="2">
    <source>
        <dbReference type="EMBL" id="EYD72090.1"/>
    </source>
</evidence>